<evidence type="ECO:0000256" key="1">
    <source>
        <dbReference type="ARBA" id="ARBA00023125"/>
    </source>
</evidence>
<sequence length="213" mass="23442">MGTWEGVKTVAETGPKTRMRGSARKTLITEAALEIFASKGYHATSLGEIAKAAGVTRTVMYDHFPSKRVLLLAVMQEQNTVLVEYVGARITGAGPPRERMRSTIDAYFSFAQSRPAARRLLFDRTDEDDPEIRTVRQGIRESRTRAVAALLGNDIRAAFGLDPSEPMAEAMVELLIAGLDGVAQWWERHPDMPKSALVEGAMRVLWTGLGNPE</sequence>
<feature type="domain" description="HTH tetR-type" evidence="3">
    <location>
        <begin position="22"/>
        <end position="82"/>
    </location>
</feature>
<gene>
    <name evidence="4" type="ORF">FHX41_0517</name>
</gene>
<dbReference type="InterPro" id="IPR036271">
    <property type="entry name" value="Tet_transcr_reg_TetR-rel_C_sf"/>
</dbReference>
<comment type="caution">
    <text evidence="4">The sequence shown here is derived from an EMBL/GenBank/DDBJ whole genome shotgun (WGS) entry which is preliminary data.</text>
</comment>
<dbReference type="SUPFAM" id="SSF46689">
    <property type="entry name" value="Homeodomain-like"/>
    <property type="match status" value="1"/>
</dbReference>
<dbReference type="InterPro" id="IPR001647">
    <property type="entry name" value="HTH_TetR"/>
</dbReference>
<dbReference type="PANTHER" id="PTHR30055:SF160">
    <property type="entry name" value="TRANSCRIPTIONAL REGULATORY PROTEIN (PROBABLY ASNC-FAMILY)-RELATED"/>
    <property type="match status" value="1"/>
</dbReference>
<protein>
    <submittedName>
        <fullName evidence="4">TetR family transcriptional regulator</fullName>
    </submittedName>
</protein>
<keyword evidence="5" id="KW-1185">Reference proteome</keyword>
<dbReference type="GO" id="GO:0003700">
    <property type="term" value="F:DNA-binding transcription factor activity"/>
    <property type="evidence" value="ECO:0007669"/>
    <property type="project" value="TreeGrafter"/>
</dbReference>
<name>A0A543I8W0_9ACTN</name>
<reference evidence="4 5" key="1">
    <citation type="submission" date="2019-06" db="EMBL/GenBank/DDBJ databases">
        <title>Sequencing the genomes of 1000 actinobacteria strains.</title>
        <authorList>
            <person name="Klenk H.-P."/>
        </authorList>
    </citation>
    <scope>NUCLEOTIDE SEQUENCE [LARGE SCALE GENOMIC DNA]</scope>
    <source>
        <strain evidence="4 5">DSM 45043</strain>
    </source>
</reference>
<accession>A0A543I8W0</accession>
<dbReference type="PROSITE" id="PS50977">
    <property type="entry name" value="HTH_TETR_2"/>
    <property type="match status" value="1"/>
</dbReference>
<dbReference type="InterPro" id="IPR023772">
    <property type="entry name" value="DNA-bd_HTH_TetR-type_CS"/>
</dbReference>
<dbReference type="InterPro" id="IPR050109">
    <property type="entry name" value="HTH-type_TetR-like_transc_reg"/>
</dbReference>
<proteinExistence type="predicted"/>
<evidence type="ECO:0000259" key="3">
    <source>
        <dbReference type="PROSITE" id="PS50977"/>
    </source>
</evidence>
<evidence type="ECO:0000313" key="5">
    <source>
        <dbReference type="Proteomes" id="UP000316706"/>
    </source>
</evidence>
<dbReference type="PRINTS" id="PR00455">
    <property type="entry name" value="HTHTETR"/>
</dbReference>
<keyword evidence="1 2" id="KW-0238">DNA-binding</keyword>
<dbReference type="Pfam" id="PF00440">
    <property type="entry name" value="TetR_N"/>
    <property type="match status" value="1"/>
</dbReference>
<organism evidence="4 5">
    <name type="scientific">Actinomadura hallensis</name>
    <dbReference type="NCBI Taxonomy" id="337895"/>
    <lineage>
        <taxon>Bacteria</taxon>
        <taxon>Bacillati</taxon>
        <taxon>Actinomycetota</taxon>
        <taxon>Actinomycetes</taxon>
        <taxon>Streptosporangiales</taxon>
        <taxon>Thermomonosporaceae</taxon>
        <taxon>Actinomadura</taxon>
    </lineage>
</organism>
<dbReference type="InterPro" id="IPR009057">
    <property type="entry name" value="Homeodomain-like_sf"/>
</dbReference>
<dbReference type="Proteomes" id="UP000316706">
    <property type="component" value="Unassembled WGS sequence"/>
</dbReference>
<dbReference type="SUPFAM" id="SSF48498">
    <property type="entry name" value="Tetracyclin repressor-like, C-terminal domain"/>
    <property type="match status" value="1"/>
</dbReference>
<dbReference type="AlphaFoldDB" id="A0A543I8W0"/>
<dbReference type="Gene3D" id="1.10.357.10">
    <property type="entry name" value="Tetracycline Repressor, domain 2"/>
    <property type="match status" value="1"/>
</dbReference>
<evidence type="ECO:0000256" key="2">
    <source>
        <dbReference type="PROSITE-ProRule" id="PRU00335"/>
    </source>
</evidence>
<evidence type="ECO:0000313" key="4">
    <source>
        <dbReference type="EMBL" id="TQM66920.1"/>
    </source>
</evidence>
<feature type="DNA-binding region" description="H-T-H motif" evidence="2">
    <location>
        <begin position="45"/>
        <end position="64"/>
    </location>
</feature>
<dbReference type="PANTHER" id="PTHR30055">
    <property type="entry name" value="HTH-TYPE TRANSCRIPTIONAL REGULATOR RUTR"/>
    <property type="match status" value="1"/>
</dbReference>
<dbReference type="GO" id="GO:0000976">
    <property type="term" value="F:transcription cis-regulatory region binding"/>
    <property type="evidence" value="ECO:0007669"/>
    <property type="project" value="TreeGrafter"/>
</dbReference>
<dbReference type="PROSITE" id="PS01081">
    <property type="entry name" value="HTH_TETR_1"/>
    <property type="match status" value="1"/>
</dbReference>
<dbReference type="EMBL" id="VFPO01000001">
    <property type="protein sequence ID" value="TQM66920.1"/>
    <property type="molecule type" value="Genomic_DNA"/>
</dbReference>